<dbReference type="Proteomes" id="UP000494222">
    <property type="component" value="Unassembled WGS sequence"/>
</dbReference>
<dbReference type="InterPro" id="IPR025737">
    <property type="entry name" value="FApF"/>
</dbReference>
<accession>A0A6P2NYJ1</accession>
<dbReference type="Pfam" id="PF13557">
    <property type="entry name" value="Phenol_MetA_deg"/>
    <property type="match status" value="1"/>
</dbReference>
<protein>
    <submittedName>
        <fullName evidence="1">Phenol degradation protein</fullName>
    </submittedName>
</protein>
<gene>
    <name evidence="1" type="ORF">BLA24064_04745</name>
</gene>
<name>A0A6P2NYJ1_9BURK</name>
<reference evidence="1 2" key="1">
    <citation type="submission" date="2019-09" db="EMBL/GenBank/DDBJ databases">
        <authorList>
            <person name="Depoorter E."/>
        </authorList>
    </citation>
    <scope>NUCLEOTIDE SEQUENCE [LARGE SCALE GENOMIC DNA]</scope>
    <source>
        <strain evidence="1">LMG 24064</strain>
    </source>
</reference>
<dbReference type="AlphaFoldDB" id="A0A6P2NYJ1"/>
<proteinExistence type="predicted"/>
<sequence>MREAPFQRDVRHRRERRRRVVEQFVAHKLQPQRHYLWNAINHEPAAALGPDATSTLANPANFATGYEVRPGLRLGLNGYWLRQTAGMKANGQDVSGTCEAVLAIGPGAM</sequence>
<dbReference type="EMBL" id="CABVPL010000043">
    <property type="protein sequence ID" value="VWB99579.1"/>
    <property type="molecule type" value="Genomic_DNA"/>
</dbReference>
<organism evidence="1 2">
    <name type="scientific">Burkholderia latens</name>
    <dbReference type="NCBI Taxonomy" id="488446"/>
    <lineage>
        <taxon>Bacteria</taxon>
        <taxon>Pseudomonadati</taxon>
        <taxon>Pseudomonadota</taxon>
        <taxon>Betaproteobacteria</taxon>
        <taxon>Burkholderiales</taxon>
        <taxon>Burkholderiaceae</taxon>
        <taxon>Burkholderia</taxon>
        <taxon>Burkholderia cepacia complex</taxon>
    </lineage>
</organism>
<evidence type="ECO:0000313" key="2">
    <source>
        <dbReference type="Proteomes" id="UP000494222"/>
    </source>
</evidence>
<evidence type="ECO:0000313" key="1">
    <source>
        <dbReference type="EMBL" id="VWB99579.1"/>
    </source>
</evidence>